<dbReference type="InterPro" id="IPR002298">
    <property type="entry name" value="DNA_polymerase_A"/>
</dbReference>
<dbReference type="InterPro" id="IPR043502">
    <property type="entry name" value="DNA/RNA_pol_sf"/>
</dbReference>
<evidence type="ECO:0000313" key="6">
    <source>
        <dbReference type="EMBL" id="GAA2091659.1"/>
    </source>
</evidence>
<evidence type="ECO:0000259" key="5">
    <source>
        <dbReference type="SMART" id="SM00482"/>
    </source>
</evidence>
<accession>A0ABN2WG62</accession>
<keyword evidence="2" id="KW-0235">DNA replication</keyword>
<dbReference type="NCBIfam" id="NF011538">
    <property type="entry name" value="PRK14975.1-1"/>
    <property type="match status" value="1"/>
</dbReference>
<dbReference type="PANTHER" id="PTHR10133:SF27">
    <property type="entry name" value="DNA POLYMERASE NU"/>
    <property type="match status" value="1"/>
</dbReference>
<dbReference type="EMBL" id="BAAAPZ010000002">
    <property type="protein sequence ID" value="GAA2091659.1"/>
    <property type="molecule type" value="Genomic_DNA"/>
</dbReference>
<dbReference type="Pfam" id="PF00476">
    <property type="entry name" value="DNA_pol_A"/>
    <property type="match status" value="1"/>
</dbReference>
<evidence type="ECO:0000313" key="7">
    <source>
        <dbReference type="Proteomes" id="UP001500984"/>
    </source>
</evidence>
<dbReference type="GO" id="GO:0004527">
    <property type="term" value="F:exonuclease activity"/>
    <property type="evidence" value="ECO:0007669"/>
    <property type="project" value="UniProtKB-KW"/>
</dbReference>
<keyword evidence="6" id="KW-0378">Hydrolase</keyword>
<evidence type="ECO:0000256" key="3">
    <source>
        <dbReference type="ARBA" id="ARBA00049244"/>
    </source>
</evidence>
<keyword evidence="6" id="KW-0269">Exonuclease</keyword>
<dbReference type="Gene3D" id="3.30.70.370">
    <property type="match status" value="1"/>
</dbReference>
<name>A0ABN2WG62_9MICO</name>
<feature type="domain" description="DNA-directed DNA polymerase family A palm" evidence="5">
    <location>
        <begin position="320"/>
        <end position="528"/>
    </location>
</feature>
<proteinExistence type="predicted"/>
<evidence type="ECO:0000256" key="4">
    <source>
        <dbReference type="SAM" id="MobiDB-lite"/>
    </source>
</evidence>
<keyword evidence="6" id="KW-0540">Nuclease</keyword>
<dbReference type="Gene3D" id="1.10.150.20">
    <property type="entry name" value="5' to 3' exonuclease, C-terminal subdomain"/>
    <property type="match status" value="1"/>
</dbReference>
<evidence type="ECO:0000256" key="2">
    <source>
        <dbReference type="ARBA" id="ARBA00022705"/>
    </source>
</evidence>
<comment type="catalytic activity">
    <reaction evidence="3">
        <text>DNA(n) + a 2'-deoxyribonucleoside 5'-triphosphate = DNA(n+1) + diphosphate</text>
        <dbReference type="Rhea" id="RHEA:22508"/>
        <dbReference type="Rhea" id="RHEA-COMP:17339"/>
        <dbReference type="Rhea" id="RHEA-COMP:17340"/>
        <dbReference type="ChEBI" id="CHEBI:33019"/>
        <dbReference type="ChEBI" id="CHEBI:61560"/>
        <dbReference type="ChEBI" id="CHEBI:173112"/>
        <dbReference type="EC" id="2.7.7.7"/>
    </reaction>
</comment>
<gene>
    <name evidence="6" type="ORF">GCM10009823_08960</name>
</gene>
<dbReference type="InterPro" id="IPR001098">
    <property type="entry name" value="DNA-dir_DNA_pol_A_palm_dom"/>
</dbReference>
<dbReference type="EC" id="2.7.7.7" evidence="1"/>
<reference evidence="6 7" key="1">
    <citation type="journal article" date="2019" name="Int. J. Syst. Evol. Microbiol.">
        <title>The Global Catalogue of Microorganisms (GCM) 10K type strain sequencing project: providing services to taxonomists for standard genome sequencing and annotation.</title>
        <authorList>
            <consortium name="The Broad Institute Genomics Platform"/>
            <consortium name="The Broad Institute Genome Sequencing Center for Infectious Disease"/>
            <person name="Wu L."/>
            <person name="Ma J."/>
        </authorList>
    </citation>
    <scope>NUCLEOTIDE SEQUENCE [LARGE SCALE GENOMIC DNA]</scope>
    <source>
        <strain evidence="6 7">JCM 15900</strain>
    </source>
</reference>
<comment type="caution">
    <text evidence="6">The sequence shown here is derived from an EMBL/GenBank/DDBJ whole genome shotgun (WGS) entry which is preliminary data.</text>
</comment>
<dbReference type="PANTHER" id="PTHR10133">
    <property type="entry name" value="DNA POLYMERASE I"/>
    <property type="match status" value="1"/>
</dbReference>
<keyword evidence="7" id="KW-1185">Reference proteome</keyword>
<organism evidence="6 7">
    <name type="scientific">Brevibacterium salitolerans</name>
    <dbReference type="NCBI Taxonomy" id="1403566"/>
    <lineage>
        <taxon>Bacteria</taxon>
        <taxon>Bacillati</taxon>
        <taxon>Actinomycetota</taxon>
        <taxon>Actinomycetes</taxon>
        <taxon>Micrococcales</taxon>
        <taxon>Brevibacteriaceae</taxon>
        <taxon>Brevibacterium</taxon>
    </lineage>
</organism>
<feature type="region of interest" description="Disordered" evidence="4">
    <location>
        <begin position="95"/>
        <end position="117"/>
    </location>
</feature>
<dbReference type="SUPFAM" id="SSF56672">
    <property type="entry name" value="DNA/RNA polymerases"/>
    <property type="match status" value="1"/>
</dbReference>
<dbReference type="SMART" id="SM00482">
    <property type="entry name" value="POLAc"/>
    <property type="match status" value="1"/>
</dbReference>
<evidence type="ECO:0000256" key="1">
    <source>
        <dbReference type="ARBA" id="ARBA00012417"/>
    </source>
</evidence>
<dbReference type="Proteomes" id="UP001500984">
    <property type="component" value="Unassembled WGS sequence"/>
</dbReference>
<dbReference type="CDD" id="cd06444">
    <property type="entry name" value="DNA_pol_A"/>
    <property type="match status" value="1"/>
</dbReference>
<feature type="compositionally biased region" description="Low complexity" evidence="4">
    <location>
        <begin position="103"/>
        <end position="117"/>
    </location>
</feature>
<sequence length="581" mass="62093">MHSVLVGSDSSGSVVLVDLDGDGVPGRRDRVSTADLPEAIAARERTVRPRWVWSDTSVWYPQLLAAGVRVDRCHDLRLCHTILSRTAAVRHHAPLREDPRWEAPPASASAAEPGDGEALFDYTGPGGTAREVPHDLDSALAEHARHLTALREAEADDPARARSLRLLLAAESAGGLIAEELRGAGVPWDVDEHDRILTEALGPRPQFDAKPARMQAVAEEVLRALGDPRAELDSPVKLVKTLRRAGIAVSSTSQWELQQHEHPAIGPLLHYKKLARLLTANGWSWLAAWVHDGRYRPVYVPGGAVTGRWASTGGGALQIPRQLRPALRADPGWKLVSADVAQLEPRVLAAMAGDRAMAQAAAGADLYSGIVATGAVSSRDEAKTAVLGAMYGGTTGASGVLVPRLRGAFPAAMGLVDRAAALGERGDVVSTWLGRTSPELPEPDAEADPERARRVSREHGRFTRNFVVQGTAAEWALAWLAFLRTRLAALPEDVEAPPATASGPVFARRAHPVFFLHDEVIVHAPASQAEAAAEAVRASAVEAGRLLFGNAPVDFPLDLRISERADKGAEKESPREGEVSV</sequence>
<protein>
    <recommendedName>
        <fullName evidence="1">DNA-directed DNA polymerase</fullName>
        <ecNumber evidence="1">2.7.7.7</ecNumber>
    </recommendedName>
</protein>